<dbReference type="InterPro" id="IPR003959">
    <property type="entry name" value="ATPase_AAA_core"/>
</dbReference>
<dbReference type="GO" id="GO:0005524">
    <property type="term" value="F:ATP binding"/>
    <property type="evidence" value="ECO:0007669"/>
    <property type="project" value="InterPro"/>
</dbReference>
<dbReference type="SUPFAM" id="SSF52540">
    <property type="entry name" value="P-loop containing nucleoside triphosphate hydrolases"/>
    <property type="match status" value="1"/>
</dbReference>
<dbReference type="InterPro" id="IPR041685">
    <property type="entry name" value="AAA_GajA/Old/RecF-like"/>
</dbReference>
<sequence length="472" mass="54106">MHSITIENFRCFGERQTARLAPLTLLVGENSTGKTSFLALLRVLDDLAHNDIPDFKRPPYDLGSFDEIAHYRGGRTGRAETFSVEIATLATMPREQYEWKLAVRFARDPKGTIPMPVYECVSLGGKVKNKDTWMAVDFESLFIKVGTKRGTWDVSDTYHFRESMLWRSVMPSPCWILVVLDAAENHSSILNKCKPEEGSPDMTLEDIQDLRPLQDETFEREVFPRVFASAPVRSQPRRTYNPARPDSDPEGHYVPMLLAELSLQQPEVWTRLKQHLESFGRSSGLFDEIRIRHLGSFPSDPFQVQVRKFGKKIKGPWRNLMDVGYGVSQALPIITELLREDTFQQTHIPYHQRQFLLQQPEVHLHPSAQAALGSLFCQVAGPQRQLIVETHSDHLMDRVRMDVRDGVSGLKPKDVSILFFERDGLDVRIHSLRLDEQGNVLGAPNGYRQFFMDEMTRSLWPERSSERSKLEA</sequence>
<dbReference type="Pfam" id="PF13304">
    <property type="entry name" value="AAA_21"/>
    <property type="match status" value="1"/>
</dbReference>
<gene>
    <name evidence="3" type="ORF">TH68_02410</name>
</gene>
<dbReference type="EMBL" id="JXUO01000077">
    <property type="protein sequence ID" value="KKZ15069.1"/>
    <property type="molecule type" value="Genomic_DNA"/>
</dbReference>
<evidence type="ECO:0000313" key="3">
    <source>
        <dbReference type="EMBL" id="KKZ15069.1"/>
    </source>
</evidence>
<dbReference type="PANTHER" id="PTHR43581:SF2">
    <property type="entry name" value="EXCINUCLEASE ATPASE SUBUNIT"/>
    <property type="match status" value="1"/>
</dbReference>
<dbReference type="Pfam" id="PF13175">
    <property type="entry name" value="AAA_15"/>
    <property type="match status" value="1"/>
</dbReference>
<feature type="domain" description="ATPase AAA-type core" evidence="2">
    <location>
        <begin position="314"/>
        <end position="397"/>
    </location>
</feature>
<protein>
    <recommendedName>
        <fullName evidence="5">AAA domain-containing protein</fullName>
    </recommendedName>
</protein>
<evidence type="ECO:0008006" key="5">
    <source>
        <dbReference type="Google" id="ProtNLM"/>
    </source>
</evidence>
<proteinExistence type="predicted"/>
<evidence type="ECO:0000259" key="1">
    <source>
        <dbReference type="Pfam" id="PF13175"/>
    </source>
</evidence>
<organism evidence="3 4">
    <name type="scientific">Candidatus Synechococcus spongiarum 142</name>
    <dbReference type="NCBI Taxonomy" id="1608213"/>
    <lineage>
        <taxon>Bacteria</taxon>
        <taxon>Bacillati</taxon>
        <taxon>Cyanobacteriota</taxon>
        <taxon>Cyanophyceae</taxon>
        <taxon>Synechococcales</taxon>
        <taxon>Synechococcaceae</taxon>
        <taxon>Synechococcus</taxon>
    </lineage>
</organism>
<reference evidence="3 4" key="1">
    <citation type="submission" date="2015-01" db="EMBL/GenBank/DDBJ databases">
        <title>Lifestyle Evolution in Cyanobacterial Symbionts of Sponges.</title>
        <authorList>
            <person name="Burgsdorf I."/>
            <person name="Slaby B.M."/>
            <person name="Handley K.M."/>
            <person name="Haber M."/>
            <person name="Blom J."/>
            <person name="Marshall C.W."/>
            <person name="Gilbert J.A."/>
            <person name="Hentschel U."/>
            <person name="Steindler L."/>
        </authorList>
    </citation>
    <scope>NUCLEOTIDE SEQUENCE [LARGE SCALE GENOMIC DNA]</scope>
    <source>
        <strain evidence="3">142</strain>
    </source>
</reference>
<feature type="domain" description="Endonuclease GajA/Old nuclease/RecF-like AAA" evidence="1">
    <location>
        <begin position="2"/>
        <end position="48"/>
    </location>
</feature>
<evidence type="ECO:0000259" key="2">
    <source>
        <dbReference type="Pfam" id="PF13304"/>
    </source>
</evidence>
<evidence type="ECO:0000313" key="4">
    <source>
        <dbReference type="Proteomes" id="UP000035054"/>
    </source>
</evidence>
<dbReference type="Proteomes" id="UP000035054">
    <property type="component" value="Unassembled WGS sequence"/>
</dbReference>
<dbReference type="GO" id="GO:0016887">
    <property type="term" value="F:ATP hydrolysis activity"/>
    <property type="evidence" value="ECO:0007669"/>
    <property type="project" value="InterPro"/>
</dbReference>
<dbReference type="AlphaFoldDB" id="A0A6N3X669"/>
<name>A0A6N3X669_9SYNE</name>
<dbReference type="InterPro" id="IPR051396">
    <property type="entry name" value="Bact_Antivir_Def_Nuclease"/>
</dbReference>
<accession>A0A6N3X669</accession>
<dbReference type="Gene3D" id="3.40.50.300">
    <property type="entry name" value="P-loop containing nucleotide triphosphate hydrolases"/>
    <property type="match status" value="1"/>
</dbReference>
<dbReference type="InterPro" id="IPR027417">
    <property type="entry name" value="P-loop_NTPase"/>
</dbReference>
<dbReference type="PANTHER" id="PTHR43581">
    <property type="entry name" value="ATP/GTP PHOSPHATASE"/>
    <property type="match status" value="1"/>
</dbReference>
<comment type="caution">
    <text evidence="3">The sequence shown here is derived from an EMBL/GenBank/DDBJ whole genome shotgun (WGS) entry which is preliminary data.</text>
</comment>